<keyword evidence="4 9" id="KW-0548">Nucleotidyltransferase</keyword>
<evidence type="ECO:0000256" key="5">
    <source>
        <dbReference type="ARBA" id="ARBA00022705"/>
    </source>
</evidence>
<comment type="catalytic activity">
    <reaction evidence="7">
        <text>DNA(n) + a 2'-deoxyribonucleoside 5'-triphosphate = DNA(n+1) + diphosphate</text>
        <dbReference type="Rhea" id="RHEA:22508"/>
        <dbReference type="Rhea" id="RHEA-COMP:17339"/>
        <dbReference type="Rhea" id="RHEA-COMP:17340"/>
        <dbReference type="ChEBI" id="CHEBI:33019"/>
        <dbReference type="ChEBI" id="CHEBI:61560"/>
        <dbReference type="ChEBI" id="CHEBI:173112"/>
        <dbReference type="EC" id="2.7.7.7"/>
    </reaction>
</comment>
<sequence length="371" mass="41872">MNLMGKTNEMYPWQAELWQRWMELRRRSPHAILLKGPPGVGKLDFSMHIARSLLCNNSRHDGFACQECASCHWFEQGTHPDFSLLLPSALSAEIQEASETRVAPSVKNWTRGVADEALEEQQKKGKKPGKEISVQQIRSISGLATLSSHQGGQRVVLIYPAESMNLNAANALLKTLEEPPERMMMILVSHRAQQLLPTIVSRCLTLVTATPEPEVSASWLRQQGYENPEAILARAGFSPLLAVRLAERDAGDEEYRIFLQEIRQPYRLDVFSLAEKLQRIEPVHVIHWLQQWCYDLGSAKLTGEVRYHTDIKEHLINLSSKVGMFDLLTFQGRLITARREALHPLNPKLLFESILMSYRGMMLGASTGPAG</sequence>
<dbReference type="EMBL" id="LS423452">
    <property type="protein sequence ID" value="SPS05704.1"/>
    <property type="molecule type" value="Genomic_DNA"/>
</dbReference>
<dbReference type="GO" id="GO:0006261">
    <property type="term" value="P:DNA-templated DNA replication"/>
    <property type="evidence" value="ECO:0007669"/>
    <property type="project" value="TreeGrafter"/>
</dbReference>
<dbReference type="EC" id="2.7.7.7" evidence="1"/>
<dbReference type="GO" id="GO:0009360">
    <property type="term" value="C:DNA polymerase III complex"/>
    <property type="evidence" value="ECO:0007669"/>
    <property type="project" value="InterPro"/>
</dbReference>
<protein>
    <recommendedName>
        <fullName evidence="2">DNA polymerase III subunit delta'</fullName>
        <ecNumber evidence="1">2.7.7.7</ecNumber>
    </recommendedName>
</protein>
<evidence type="ECO:0000256" key="7">
    <source>
        <dbReference type="ARBA" id="ARBA00049244"/>
    </source>
</evidence>
<dbReference type="PANTHER" id="PTHR11669:SF8">
    <property type="entry name" value="DNA POLYMERASE III SUBUNIT DELTA"/>
    <property type="match status" value="1"/>
</dbReference>
<dbReference type="GO" id="GO:0003677">
    <property type="term" value="F:DNA binding"/>
    <property type="evidence" value="ECO:0007669"/>
    <property type="project" value="InterPro"/>
</dbReference>
<dbReference type="InterPro" id="IPR050238">
    <property type="entry name" value="DNA_Rep/Repair_Clamp_Loader"/>
</dbReference>
<dbReference type="Pfam" id="PF09115">
    <property type="entry name" value="DNApol3-delta_C"/>
    <property type="match status" value="1"/>
</dbReference>
<reference evidence="9" key="1">
    <citation type="submission" date="2018-05" db="EMBL/GenBank/DDBJ databases">
        <authorList>
            <person name="Lanie J.A."/>
            <person name="Ng W.-L."/>
            <person name="Kazmierczak K.M."/>
            <person name="Andrzejewski T.M."/>
            <person name="Davidsen T.M."/>
            <person name="Wayne K.J."/>
            <person name="Tettelin H."/>
            <person name="Glass J.I."/>
            <person name="Rusch D."/>
            <person name="Podicherti R."/>
            <person name="Tsui H.-C.T."/>
            <person name="Winkler M.E."/>
        </authorList>
    </citation>
    <scope>NUCLEOTIDE SEQUENCE</scope>
    <source>
        <strain evidence="9">KNB</strain>
    </source>
</reference>
<dbReference type="Pfam" id="PF13177">
    <property type="entry name" value="DNA_pol3_delta2"/>
    <property type="match status" value="1"/>
</dbReference>
<evidence type="ECO:0000313" key="9">
    <source>
        <dbReference type="EMBL" id="SPS05704.1"/>
    </source>
</evidence>
<evidence type="ECO:0000256" key="1">
    <source>
        <dbReference type="ARBA" id="ARBA00012417"/>
    </source>
</evidence>
<evidence type="ECO:0000256" key="3">
    <source>
        <dbReference type="ARBA" id="ARBA00022679"/>
    </source>
</evidence>
<dbReference type="NCBIfam" id="TIGR00678">
    <property type="entry name" value="holB"/>
    <property type="match status" value="1"/>
</dbReference>
<dbReference type="AlphaFoldDB" id="A0A2X0RDI1"/>
<evidence type="ECO:0000256" key="4">
    <source>
        <dbReference type="ARBA" id="ARBA00022695"/>
    </source>
</evidence>
<feature type="domain" description="DNA polymerase III delta subunit C-terminal" evidence="8">
    <location>
        <begin position="257"/>
        <end position="357"/>
    </location>
</feature>
<proteinExistence type="predicted"/>
<dbReference type="GO" id="GO:0008408">
    <property type="term" value="F:3'-5' exonuclease activity"/>
    <property type="evidence" value="ECO:0007669"/>
    <property type="project" value="InterPro"/>
</dbReference>
<name>A0A2X0RDI1_9PROT</name>
<dbReference type="InterPro" id="IPR015199">
    <property type="entry name" value="DNA_pol_III_delta_C"/>
</dbReference>
<keyword evidence="3 9" id="KW-0808">Transferase</keyword>
<gene>
    <name evidence="9" type="ORF">NITFAB_1294</name>
</gene>
<dbReference type="Gene3D" id="3.40.50.300">
    <property type="entry name" value="P-loop containing nucleotide triphosphate hydrolases"/>
    <property type="match status" value="1"/>
</dbReference>
<dbReference type="SUPFAM" id="SSF52540">
    <property type="entry name" value="P-loop containing nucleoside triphosphate hydrolases"/>
    <property type="match status" value="1"/>
</dbReference>
<accession>A0A2X0RDI1</accession>
<evidence type="ECO:0000259" key="8">
    <source>
        <dbReference type="Pfam" id="PF09115"/>
    </source>
</evidence>
<dbReference type="GO" id="GO:0003887">
    <property type="term" value="F:DNA-directed DNA polymerase activity"/>
    <property type="evidence" value="ECO:0007669"/>
    <property type="project" value="UniProtKB-KW"/>
</dbReference>
<keyword evidence="6" id="KW-0239">DNA-directed DNA polymerase</keyword>
<dbReference type="InterPro" id="IPR004622">
    <property type="entry name" value="DNA_pol_HolB"/>
</dbReference>
<organism evidence="9">
    <name type="scientific">Candidatus Nitrotoga fabula</name>
    <dbReference type="NCBI Taxonomy" id="2182327"/>
    <lineage>
        <taxon>Bacteria</taxon>
        <taxon>Pseudomonadati</taxon>
        <taxon>Pseudomonadota</taxon>
        <taxon>Betaproteobacteria</taxon>
        <taxon>Nitrosomonadales</taxon>
        <taxon>Gallionellaceae</taxon>
        <taxon>Candidatus Nitrotoga</taxon>
    </lineage>
</organism>
<evidence type="ECO:0000256" key="6">
    <source>
        <dbReference type="ARBA" id="ARBA00022932"/>
    </source>
</evidence>
<dbReference type="PANTHER" id="PTHR11669">
    <property type="entry name" value="REPLICATION FACTOR C / DNA POLYMERASE III GAMMA-TAU SUBUNIT"/>
    <property type="match status" value="1"/>
</dbReference>
<evidence type="ECO:0000256" key="2">
    <source>
        <dbReference type="ARBA" id="ARBA00014363"/>
    </source>
</evidence>
<keyword evidence="5" id="KW-0235">DNA replication</keyword>
<dbReference type="InterPro" id="IPR027417">
    <property type="entry name" value="P-loop_NTPase"/>
</dbReference>